<sequence>MDAAQNSTYSVPFPPPPIITLENVVVRPYHPKDLESMCHHADNPKIAQWMTNMFPSPYTLEAGEKWLDMKLDEIADPAKLERDFVIAIDGGKTCVGGMGLKPGSDVQERYMEVGYWIGEEFWGRGYGTAVLRGFVQWAFQEHKNIERLGGVVFSGNGASCRVLEKVGFVQEGTLRKHIWKNGEFRDLFMFGILRDEIQS</sequence>
<dbReference type="InterPro" id="IPR016181">
    <property type="entry name" value="Acyl_CoA_acyltransferase"/>
</dbReference>
<reference evidence="2 3" key="1">
    <citation type="submission" date="2024-01" db="EMBL/GenBank/DDBJ databases">
        <title>A draft genome for the cacao thread blight pathogen Marasmiellus scandens.</title>
        <authorList>
            <person name="Baruah I.K."/>
            <person name="Leung J."/>
            <person name="Bukari Y."/>
            <person name="Amoako-Attah I."/>
            <person name="Meinhardt L.W."/>
            <person name="Bailey B.A."/>
            <person name="Cohen S.P."/>
        </authorList>
    </citation>
    <scope>NUCLEOTIDE SEQUENCE [LARGE SCALE GENOMIC DNA]</scope>
    <source>
        <strain evidence="2 3">GH-19</strain>
    </source>
</reference>
<name>A0ABR1IM57_9AGAR</name>
<comment type="caution">
    <text evidence="2">The sequence shown here is derived from an EMBL/GenBank/DDBJ whole genome shotgun (WGS) entry which is preliminary data.</text>
</comment>
<evidence type="ECO:0000313" key="3">
    <source>
        <dbReference type="Proteomes" id="UP001498398"/>
    </source>
</evidence>
<dbReference type="EMBL" id="JBANRG010000146">
    <property type="protein sequence ID" value="KAK7433656.1"/>
    <property type="molecule type" value="Genomic_DNA"/>
</dbReference>
<dbReference type="PANTHER" id="PTHR43328">
    <property type="entry name" value="ACETYLTRANSFERASE-RELATED"/>
    <property type="match status" value="1"/>
</dbReference>
<proteinExistence type="predicted"/>
<dbReference type="InterPro" id="IPR000182">
    <property type="entry name" value="GNAT_dom"/>
</dbReference>
<gene>
    <name evidence="2" type="ORF">VKT23_020662</name>
</gene>
<dbReference type="SUPFAM" id="SSF55729">
    <property type="entry name" value="Acyl-CoA N-acyltransferases (Nat)"/>
    <property type="match status" value="1"/>
</dbReference>
<dbReference type="Pfam" id="PF13302">
    <property type="entry name" value="Acetyltransf_3"/>
    <property type="match status" value="1"/>
</dbReference>
<feature type="domain" description="N-acetyltransferase" evidence="1">
    <location>
        <begin position="24"/>
        <end position="191"/>
    </location>
</feature>
<organism evidence="2 3">
    <name type="scientific">Marasmiellus scandens</name>
    <dbReference type="NCBI Taxonomy" id="2682957"/>
    <lineage>
        <taxon>Eukaryota</taxon>
        <taxon>Fungi</taxon>
        <taxon>Dikarya</taxon>
        <taxon>Basidiomycota</taxon>
        <taxon>Agaricomycotina</taxon>
        <taxon>Agaricomycetes</taxon>
        <taxon>Agaricomycetidae</taxon>
        <taxon>Agaricales</taxon>
        <taxon>Marasmiineae</taxon>
        <taxon>Omphalotaceae</taxon>
        <taxon>Marasmiellus</taxon>
    </lineage>
</organism>
<accession>A0ABR1IM57</accession>
<evidence type="ECO:0000259" key="1">
    <source>
        <dbReference type="PROSITE" id="PS51186"/>
    </source>
</evidence>
<evidence type="ECO:0000313" key="2">
    <source>
        <dbReference type="EMBL" id="KAK7433656.1"/>
    </source>
</evidence>
<dbReference type="Proteomes" id="UP001498398">
    <property type="component" value="Unassembled WGS sequence"/>
</dbReference>
<dbReference type="CDD" id="cd04301">
    <property type="entry name" value="NAT_SF"/>
    <property type="match status" value="1"/>
</dbReference>
<protein>
    <recommendedName>
        <fullName evidence="1">N-acetyltransferase domain-containing protein</fullName>
    </recommendedName>
</protein>
<dbReference type="PANTHER" id="PTHR43328:SF1">
    <property type="entry name" value="N-ACETYLTRANSFERASE DOMAIN-CONTAINING PROTEIN"/>
    <property type="match status" value="1"/>
</dbReference>
<dbReference type="Gene3D" id="3.40.630.30">
    <property type="match status" value="1"/>
</dbReference>
<keyword evidence="3" id="KW-1185">Reference proteome</keyword>
<dbReference type="PROSITE" id="PS51186">
    <property type="entry name" value="GNAT"/>
    <property type="match status" value="1"/>
</dbReference>